<dbReference type="InterPro" id="IPR043129">
    <property type="entry name" value="ATPase_NBD"/>
</dbReference>
<protein>
    <submittedName>
        <fullName evidence="1">Uncharacterized protein</fullName>
    </submittedName>
</protein>
<dbReference type="PANTHER" id="PTHR14187:SF5">
    <property type="entry name" value="HEAT SHOCK 70 KDA PROTEIN 12A"/>
    <property type="match status" value="1"/>
</dbReference>
<dbReference type="CDD" id="cd10170">
    <property type="entry name" value="ASKHA_NBD_HSP70"/>
    <property type="match status" value="1"/>
</dbReference>
<dbReference type="SUPFAM" id="SSF53067">
    <property type="entry name" value="Actin-like ATPase domain"/>
    <property type="match status" value="2"/>
</dbReference>
<keyword evidence="2" id="KW-1185">Reference proteome</keyword>
<dbReference type="AlphaFoldDB" id="A0A0C3F9Q8"/>
<dbReference type="PANTHER" id="PTHR14187">
    <property type="entry name" value="ALPHA KINASE/ELONGATION FACTOR 2 KINASE"/>
    <property type="match status" value="1"/>
</dbReference>
<proteinExistence type="predicted"/>
<evidence type="ECO:0000313" key="2">
    <source>
        <dbReference type="Proteomes" id="UP000054166"/>
    </source>
</evidence>
<gene>
    <name evidence="1" type="ORF">PILCRDRAFT_641806</name>
</gene>
<dbReference type="EMBL" id="KN833033">
    <property type="protein sequence ID" value="KIM76594.1"/>
    <property type="molecule type" value="Genomic_DNA"/>
</dbReference>
<organism evidence="1 2">
    <name type="scientific">Piloderma croceum (strain F 1598)</name>
    <dbReference type="NCBI Taxonomy" id="765440"/>
    <lineage>
        <taxon>Eukaryota</taxon>
        <taxon>Fungi</taxon>
        <taxon>Dikarya</taxon>
        <taxon>Basidiomycota</taxon>
        <taxon>Agaricomycotina</taxon>
        <taxon>Agaricomycetes</taxon>
        <taxon>Agaricomycetidae</taxon>
        <taxon>Atheliales</taxon>
        <taxon>Atheliaceae</taxon>
        <taxon>Piloderma</taxon>
    </lineage>
</organism>
<dbReference type="Gene3D" id="3.30.420.40">
    <property type="match status" value="1"/>
</dbReference>
<dbReference type="OrthoDB" id="2963168at2759"/>
<evidence type="ECO:0000313" key="1">
    <source>
        <dbReference type="EMBL" id="KIM76594.1"/>
    </source>
</evidence>
<sequence length="593" mass="66264">MSIRNPYHGLRRKLVLAFDIGTTYSGVSYSVLDPGVIPQIRGVTRFPAQEHIGGDSKIPSILYYDQEGRLCAAGAEATQESVIEKAEDEGWVKLEWWKLHLRPRGLASDHISDNDIPALPWNKSAVEVLGDFMGYLYRCTRTYIQDTHSQELWRSIESDIDFVLTHPNGWEGAQQTQIRRAAILAGLILDTPDGHSRLQLLTEGEASLHFCLESGFAADSFTDGQGVIVVDAGGGTIDLSAYYMSLSPASIEEIAPTECRLQGSVFVSRRARAFLAGKLRKSQFGTAEDIAHMTSIFDKSTKLRFRNPDEPSYIKFGGVRDKDPGVGIRSGQLKLQGSDVAALFEPSIQGIIDAIEQQQKSAYKSISTIFLVGGFAASDWLFSQLQAHLTLAGINFYRPDNHVNKAVADGAISFYLDHRVSVRVAKSTYGLECFTLYDPGNPQHRSRSNTVFTQADGNQYIPRGFDVILGKGTRVSEEKEFRRSYYRLYHDAHGCGVDSEDIRSYNGTIQDPRWTDMEPDMFSRLCIVQADMSHIVLQPQHGKRGAIYYRRDFDVVLLFGLTELKAQICWTEDGEEKRSPAEVVYDQDVTVAR</sequence>
<dbReference type="STRING" id="765440.A0A0C3F9Q8"/>
<dbReference type="HOGENOM" id="CLU_009958_4_2_1"/>
<dbReference type="InParanoid" id="A0A0C3F9Q8"/>
<name>A0A0C3F9Q8_PILCF</name>
<reference evidence="2" key="2">
    <citation type="submission" date="2015-01" db="EMBL/GenBank/DDBJ databases">
        <title>Evolutionary Origins and Diversification of the Mycorrhizal Mutualists.</title>
        <authorList>
            <consortium name="DOE Joint Genome Institute"/>
            <consortium name="Mycorrhizal Genomics Consortium"/>
            <person name="Kohler A."/>
            <person name="Kuo A."/>
            <person name="Nagy L.G."/>
            <person name="Floudas D."/>
            <person name="Copeland A."/>
            <person name="Barry K.W."/>
            <person name="Cichocki N."/>
            <person name="Veneault-Fourrey C."/>
            <person name="LaButti K."/>
            <person name="Lindquist E.A."/>
            <person name="Lipzen A."/>
            <person name="Lundell T."/>
            <person name="Morin E."/>
            <person name="Murat C."/>
            <person name="Riley R."/>
            <person name="Ohm R."/>
            <person name="Sun H."/>
            <person name="Tunlid A."/>
            <person name="Henrissat B."/>
            <person name="Grigoriev I.V."/>
            <person name="Hibbett D.S."/>
            <person name="Martin F."/>
        </authorList>
    </citation>
    <scope>NUCLEOTIDE SEQUENCE [LARGE SCALE GENOMIC DNA]</scope>
    <source>
        <strain evidence="2">F 1598</strain>
    </source>
</reference>
<accession>A0A0C3F9Q8</accession>
<dbReference type="Proteomes" id="UP000054166">
    <property type="component" value="Unassembled WGS sequence"/>
</dbReference>
<reference evidence="1 2" key="1">
    <citation type="submission" date="2014-04" db="EMBL/GenBank/DDBJ databases">
        <authorList>
            <consortium name="DOE Joint Genome Institute"/>
            <person name="Kuo A."/>
            <person name="Tarkka M."/>
            <person name="Buscot F."/>
            <person name="Kohler A."/>
            <person name="Nagy L.G."/>
            <person name="Floudas D."/>
            <person name="Copeland A."/>
            <person name="Barry K.W."/>
            <person name="Cichocki N."/>
            <person name="Veneault-Fourrey C."/>
            <person name="LaButti K."/>
            <person name="Lindquist E.A."/>
            <person name="Lipzen A."/>
            <person name="Lundell T."/>
            <person name="Morin E."/>
            <person name="Murat C."/>
            <person name="Sun H."/>
            <person name="Tunlid A."/>
            <person name="Henrissat B."/>
            <person name="Grigoriev I.V."/>
            <person name="Hibbett D.S."/>
            <person name="Martin F."/>
            <person name="Nordberg H.P."/>
            <person name="Cantor M.N."/>
            <person name="Hua S.X."/>
        </authorList>
    </citation>
    <scope>NUCLEOTIDE SEQUENCE [LARGE SCALE GENOMIC DNA]</scope>
    <source>
        <strain evidence="1 2">F 1598</strain>
    </source>
</reference>